<dbReference type="AlphaFoldDB" id="A0A445N1Q3"/>
<sequence>MTEDAAGVFCVWNVYEEKKMRTNIEIDESLLEEAFSVTHVRTKKELIHQALSEFIRLKKRKDLTELAGFIEFRSGYDHKKLRETRG</sequence>
<reference evidence="1" key="1">
    <citation type="submission" date="2018-01" db="EMBL/GenBank/DDBJ databases">
        <authorList>
            <person name="Regsiter A."/>
            <person name="William W."/>
        </authorList>
    </citation>
    <scope>NUCLEOTIDE SEQUENCE</scope>
    <source>
        <strain evidence="1">TRIP AH-1</strain>
    </source>
</reference>
<organism evidence="1">
    <name type="scientific">uncultured Desulfobacterium sp</name>
    <dbReference type="NCBI Taxonomy" id="201089"/>
    <lineage>
        <taxon>Bacteria</taxon>
        <taxon>Pseudomonadati</taxon>
        <taxon>Thermodesulfobacteriota</taxon>
        <taxon>Desulfobacteria</taxon>
        <taxon>Desulfobacterales</taxon>
        <taxon>Desulfobacteriaceae</taxon>
        <taxon>Desulfobacterium</taxon>
        <taxon>environmental samples</taxon>
    </lineage>
</organism>
<gene>
    <name evidence="1" type="ORF">PITCH_A690004</name>
</gene>
<evidence type="ECO:0000313" key="1">
    <source>
        <dbReference type="EMBL" id="SPD75626.1"/>
    </source>
</evidence>
<accession>A0A445N1Q3</accession>
<dbReference type="InterPro" id="IPR019239">
    <property type="entry name" value="VapB_antitoxin"/>
</dbReference>
<dbReference type="Pfam" id="PF09957">
    <property type="entry name" value="VapB_antitoxin"/>
    <property type="match status" value="1"/>
</dbReference>
<protein>
    <recommendedName>
        <fullName evidence="2">Toxin-antitoxin system, antitoxin component, ribbon-helix-helix domain protein</fullName>
    </recommendedName>
</protein>
<name>A0A445N1Q3_9BACT</name>
<proteinExistence type="predicted"/>
<evidence type="ECO:0008006" key="2">
    <source>
        <dbReference type="Google" id="ProtNLM"/>
    </source>
</evidence>
<dbReference type="EMBL" id="OJIN01000213">
    <property type="protein sequence ID" value="SPD75626.1"/>
    <property type="molecule type" value="Genomic_DNA"/>
</dbReference>